<organism evidence="1 2">
    <name type="scientific">Campylobacter gastrosuis</name>
    <dbReference type="NCBI Taxonomy" id="2974576"/>
    <lineage>
        <taxon>Bacteria</taxon>
        <taxon>Pseudomonadati</taxon>
        <taxon>Campylobacterota</taxon>
        <taxon>Epsilonproteobacteria</taxon>
        <taxon>Campylobacterales</taxon>
        <taxon>Campylobacteraceae</taxon>
        <taxon>Campylobacter</taxon>
    </lineage>
</organism>
<reference evidence="1" key="2">
    <citation type="journal article" date="2023" name="Microorganisms">
        <title>Isolation and Genomic Characteristics of Cat-Borne Campylobacter felis sp. nov. and Sheep-Borne Campylobacter ovis sp. nov.</title>
        <authorList>
            <person name="Wang H."/>
            <person name="Li Y."/>
            <person name="Gu Y."/>
            <person name="Zhou G."/>
            <person name="Chen X."/>
            <person name="Zhang X."/>
            <person name="Shao Z."/>
            <person name="Zhang J."/>
            <person name="Zhang M."/>
        </authorList>
    </citation>
    <scope>NUCLEOTIDE SEQUENCE</scope>
    <source>
        <strain evidence="1">PS10</strain>
    </source>
</reference>
<evidence type="ECO:0008006" key="3">
    <source>
        <dbReference type="Google" id="ProtNLM"/>
    </source>
</evidence>
<sequence length="125" mass="14370">MLRLLTISLIFVNFLFANVNFHGFLAKSYEKNENIKVNNIKITKILKINSEFSAYFVNLELKILGLNKMISKNELFFVNGDLIVSDMIDLKSQKSVRNELLGENVGVSLKNFKKDFSDENDKNCN</sequence>
<dbReference type="Proteomes" id="UP001173801">
    <property type="component" value="Unassembled WGS sequence"/>
</dbReference>
<comment type="caution">
    <text evidence="1">The sequence shown here is derived from an EMBL/GenBank/DDBJ whole genome shotgun (WGS) entry which is preliminary data.</text>
</comment>
<evidence type="ECO:0000313" key="1">
    <source>
        <dbReference type="EMBL" id="MDL0088328.1"/>
    </source>
</evidence>
<evidence type="ECO:0000313" key="2">
    <source>
        <dbReference type="Proteomes" id="UP001173801"/>
    </source>
</evidence>
<dbReference type="RefSeq" id="WP_284936977.1">
    <property type="nucleotide sequence ID" value="NZ_JANURM010000002.1"/>
</dbReference>
<name>A0ABT7HPH3_9BACT</name>
<accession>A0ABT7HPH3</accession>
<proteinExistence type="predicted"/>
<keyword evidence="2" id="KW-1185">Reference proteome</keyword>
<protein>
    <recommendedName>
        <fullName evidence="3">Organic solvent tolerance-like N-terminal domain-containing protein</fullName>
    </recommendedName>
</protein>
<reference evidence="1" key="1">
    <citation type="submission" date="2022-08" db="EMBL/GenBank/DDBJ databases">
        <authorList>
            <person name="Wang H."/>
        </authorList>
    </citation>
    <scope>NUCLEOTIDE SEQUENCE</scope>
    <source>
        <strain evidence="1">PS10</strain>
    </source>
</reference>
<dbReference type="EMBL" id="JANURM010000002">
    <property type="protein sequence ID" value="MDL0088328.1"/>
    <property type="molecule type" value="Genomic_DNA"/>
</dbReference>
<gene>
    <name evidence="1" type="ORF">NYG85_02920</name>
</gene>